<dbReference type="OrthoDB" id="9792687at2"/>
<dbReference type="AlphaFoldDB" id="A0A433ZWS7"/>
<protein>
    <recommendedName>
        <fullName evidence="1">Polyvalent protein metallopeptidase domain-containing protein</fullName>
    </recommendedName>
</protein>
<evidence type="ECO:0000313" key="3">
    <source>
        <dbReference type="Proteomes" id="UP000286908"/>
    </source>
</evidence>
<feature type="domain" description="Polyvalent protein metallopeptidase" evidence="1">
    <location>
        <begin position="35"/>
        <end position="111"/>
    </location>
</feature>
<dbReference type="Pfam" id="PF18818">
    <property type="entry name" value="MPTase-PolyVal"/>
    <property type="match status" value="1"/>
</dbReference>
<reference evidence="2 3" key="1">
    <citation type="submission" date="2017-08" db="EMBL/GenBank/DDBJ databases">
        <title>Draft genome sequence of pheromone producing symbiont Morganella morganii, of the female New Zealand grass grub Costelytra giveni.</title>
        <authorList>
            <person name="Laugraud A."/>
            <person name="Young S.D."/>
            <person name="Hurst M.H."/>
        </authorList>
    </citation>
    <scope>NUCLEOTIDE SEQUENCE [LARGE SCALE GENOMIC DNA]</scope>
    <source>
        <strain evidence="2 3">MMsCG</strain>
    </source>
</reference>
<sequence>MPNGHRVEIRLAELWRKPYGIILITALWVLCRYRHKTHSTGHISRLAREGITSSSRRFGDPVYAFEELVAEIGSAFLCAELGIQGDVQHESYIASWLKAVKEDKKVIFQASRFAREAFEYLVLREQALAAA</sequence>
<organism evidence="2 3">
    <name type="scientific">Morganella morganii</name>
    <name type="common">Proteus morganii</name>
    <dbReference type="NCBI Taxonomy" id="582"/>
    <lineage>
        <taxon>Bacteria</taxon>
        <taxon>Pseudomonadati</taxon>
        <taxon>Pseudomonadota</taxon>
        <taxon>Gammaproteobacteria</taxon>
        <taxon>Enterobacterales</taxon>
        <taxon>Morganellaceae</taxon>
        <taxon>Morganella</taxon>
    </lineage>
</organism>
<evidence type="ECO:0000259" key="1">
    <source>
        <dbReference type="Pfam" id="PF18818"/>
    </source>
</evidence>
<dbReference type="Proteomes" id="UP000286908">
    <property type="component" value="Unassembled WGS sequence"/>
</dbReference>
<evidence type="ECO:0000313" key="2">
    <source>
        <dbReference type="EMBL" id="RUT66532.1"/>
    </source>
</evidence>
<gene>
    <name evidence="2" type="ORF">CKG00_09135</name>
</gene>
<accession>A0A433ZWS7</accession>
<dbReference type="EMBL" id="NRQY01000001">
    <property type="protein sequence ID" value="RUT66532.1"/>
    <property type="molecule type" value="Genomic_DNA"/>
</dbReference>
<dbReference type="InterPro" id="IPR041459">
    <property type="entry name" value="MPTase-PolyVal"/>
</dbReference>
<name>A0A433ZWS7_MORMO</name>
<comment type="caution">
    <text evidence="2">The sequence shown here is derived from an EMBL/GenBank/DDBJ whole genome shotgun (WGS) entry which is preliminary data.</text>
</comment>
<proteinExistence type="predicted"/>